<accession>G7E7E9</accession>
<dbReference type="RefSeq" id="XP_014567502.1">
    <property type="nucleotide sequence ID" value="XM_014712016.1"/>
</dbReference>
<evidence type="ECO:0000313" key="2">
    <source>
        <dbReference type="Proteomes" id="UP000009131"/>
    </source>
</evidence>
<sequence>MCLRSLTSSQQPSHSIKRRGTKMIAYTIAALTVLLAGTARAVQYDDLDGGNMPRCLLEIHVPDVPNMATLMSKFEYRALDGIISSATYLPDRAGVPTANVTPAGKQKFKGQYLNASRIQFKGNSGGLDADFTITVLYNKPNTLDLWFIDDMSVNGHPAGIANANLWCGATVKQPSDYPGCSLDKLATC</sequence>
<keyword evidence="2" id="KW-1185">Reference proteome</keyword>
<comment type="caution">
    <text evidence="1">The sequence shown here is derived from an EMBL/GenBank/DDBJ whole genome shotgun (WGS) entry which is preliminary data.</text>
</comment>
<reference evidence="1 2" key="1">
    <citation type="journal article" date="2011" name="J. Gen. Appl. Microbiol.">
        <title>Draft genome sequencing of the enigmatic basidiomycete Mixia osmundae.</title>
        <authorList>
            <person name="Nishida H."/>
            <person name="Nagatsuka Y."/>
            <person name="Sugiyama J."/>
        </authorList>
    </citation>
    <scope>NUCLEOTIDE SEQUENCE [LARGE SCALE GENOMIC DNA]</scope>
    <source>
        <strain evidence="2">CBS 9802 / IAM 14324 / JCM 22182 / KY 12970</strain>
    </source>
</reference>
<proteinExistence type="predicted"/>
<reference evidence="1 2" key="2">
    <citation type="journal article" date="2012" name="Open Biol.">
        <title>Characteristics of nucleosomes and linker DNA regions on the genome of the basidiomycete Mixia osmundae revealed by mono- and dinucleosome mapping.</title>
        <authorList>
            <person name="Nishida H."/>
            <person name="Kondo S."/>
            <person name="Matsumoto T."/>
            <person name="Suzuki Y."/>
            <person name="Yoshikawa H."/>
            <person name="Taylor T.D."/>
            <person name="Sugiyama J."/>
        </authorList>
    </citation>
    <scope>NUCLEOTIDE SEQUENCE [LARGE SCALE GENOMIC DNA]</scope>
    <source>
        <strain evidence="2">CBS 9802 / IAM 14324 / JCM 22182 / KY 12970</strain>
    </source>
</reference>
<evidence type="ECO:0000313" key="1">
    <source>
        <dbReference type="EMBL" id="GAA98759.1"/>
    </source>
</evidence>
<dbReference type="Proteomes" id="UP000009131">
    <property type="component" value="Unassembled WGS sequence"/>
</dbReference>
<dbReference type="InParanoid" id="G7E7E9"/>
<organism evidence="1 2">
    <name type="scientific">Mixia osmundae (strain CBS 9802 / IAM 14324 / JCM 22182 / KY 12970)</name>
    <dbReference type="NCBI Taxonomy" id="764103"/>
    <lineage>
        <taxon>Eukaryota</taxon>
        <taxon>Fungi</taxon>
        <taxon>Dikarya</taxon>
        <taxon>Basidiomycota</taxon>
        <taxon>Pucciniomycotina</taxon>
        <taxon>Mixiomycetes</taxon>
        <taxon>Mixiales</taxon>
        <taxon>Mixiaceae</taxon>
        <taxon>Mixia</taxon>
    </lineage>
</organism>
<name>G7E7E9_MIXOS</name>
<gene>
    <name evidence="1" type="primary">Mo05447</name>
    <name evidence="1" type="ORF">E5Q_05447</name>
</gene>
<protein>
    <submittedName>
        <fullName evidence="1">Uncharacterized protein</fullName>
    </submittedName>
</protein>
<dbReference type="HOGENOM" id="CLU_1441389_0_0_1"/>
<dbReference type="EMBL" id="BABT02000164">
    <property type="protein sequence ID" value="GAA98759.1"/>
    <property type="molecule type" value="Genomic_DNA"/>
</dbReference>
<dbReference type="AlphaFoldDB" id="G7E7E9"/>